<evidence type="ECO:0000256" key="1">
    <source>
        <dbReference type="ARBA" id="ARBA00004496"/>
    </source>
</evidence>
<dbReference type="SMART" id="SM00382">
    <property type="entry name" value="AAA"/>
    <property type="match status" value="1"/>
</dbReference>
<dbReference type="SMART" id="SM00448">
    <property type="entry name" value="REC"/>
    <property type="match status" value="1"/>
</dbReference>
<dbReference type="Pfam" id="PF02954">
    <property type="entry name" value="HTH_8"/>
    <property type="match status" value="1"/>
</dbReference>
<feature type="domain" description="Sigma-54 factor interaction" evidence="12">
    <location>
        <begin position="146"/>
        <end position="375"/>
    </location>
</feature>
<dbReference type="InterPro" id="IPR003593">
    <property type="entry name" value="AAA+_ATPase"/>
</dbReference>
<protein>
    <submittedName>
        <fullName evidence="14">Sigma-54-dependent Fis family transcriptional regulator</fullName>
    </submittedName>
</protein>
<dbReference type="Pfam" id="PF00158">
    <property type="entry name" value="Sigma54_activat"/>
    <property type="match status" value="1"/>
</dbReference>
<dbReference type="Pfam" id="PF00072">
    <property type="entry name" value="Response_reg"/>
    <property type="match status" value="1"/>
</dbReference>
<feature type="modified residue" description="4-aspartylphosphate" evidence="11">
    <location>
        <position position="56"/>
    </location>
</feature>
<dbReference type="GO" id="GO:0006355">
    <property type="term" value="P:regulation of DNA-templated transcription"/>
    <property type="evidence" value="ECO:0007669"/>
    <property type="project" value="InterPro"/>
</dbReference>
<dbReference type="PROSITE" id="PS00676">
    <property type="entry name" value="SIGMA54_INTERACT_2"/>
    <property type="match status" value="1"/>
</dbReference>
<dbReference type="InterPro" id="IPR001789">
    <property type="entry name" value="Sig_transdc_resp-reg_receiver"/>
</dbReference>
<dbReference type="GO" id="GO:0043565">
    <property type="term" value="F:sequence-specific DNA binding"/>
    <property type="evidence" value="ECO:0007669"/>
    <property type="project" value="InterPro"/>
</dbReference>
<dbReference type="InterPro" id="IPR027417">
    <property type="entry name" value="P-loop_NTPase"/>
</dbReference>
<evidence type="ECO:0000256" key="9">
    <source>
        <dbReference type="ARBA" id="ARBA00023159"/>
    </source>
</evidence>
<dbReference type="PROSITE" id="PS50110">
    <property type="entry name" value="RESPONSE_REGULATORY"/>
    <property type="match status" value="1"/>
</dbReference>
<dbReference type="Gene3D" id="1.10.8.60">
    <property type="match status" value="1"/>
</dbReference>
<keyword evidence="4" id="KW-0547">Nucleotide-binding</keyword>
<dbReference type="SUPFAM" id="SSF46689">
    <property type="entry name" value="Homeodomain-like"/>
    <property type="match status" value="1"/>
</dbReference>
<keyword evidence="9" id="KW-0010">Activator</keyword>
<dbReference type="PROSITE" id="PS50045">
    <property type="entry name" value="SIGMA54_INTERACT_4"/>
    <property type="match status" value="1"/>
</dbReference>
<dbReference type="Proteomes" id="UP000807825">
    <property type="component" value="Unassembled WGS sequence"/>
</dbReference>
<comment type="subcellular location">
    <subcellularLocation>
        <location evidence="1">Cytoplasm</location>
    </subcellularLocation>
</comment>
<keyword evidence="2" id="KW-0963">Cytoplasm</keyword>
<evidence type="ECO:0000313" key="14">
    <source>
        <dbReference type="EMBL" id="MBI5250394.1"/>
    </source>
</evidence>
<dbReference type="InterPro" id="IPR058031">
    <property type="entry name" value="AAA_lid_NorR"/>
</dbReference>
<dbReference type="GO" id="GO:0005524">
    <property type="term" value="F:ATP binding"/>
    <property type="evidence" value="ECO:0007669"/>
    <property type="project" value="UniProtKB-KW"/>
</dbReference>
<dbReference type="PANTHER" id="PTHR32071">
    <property type="entry name" value="TRANSCRIPTIONAL REGULATORY PROTEIN"/>
    <property type="match status" value="1"/>
</dbReference>
<dbReference type="PROSITE" id="PS00688">
    <property type="entry name" value="SIGMA54_INTERACT_3"/>
    <property type="match status" value="1"/>
</dbReference>
<dbReference type="InterPro" id="IPR002197">
    <property type="entry name" value="HTH_Fis"/>
</dbReference>
<keyword evidence="10" id="KW-0804">Transcription</keyword>
<evidence type="ECO:0000256" key="8">
    <source>
        <dbReference type="ARBA" id="ARBA00023125"/>
    </source>
</evidence>
<sequence length="466" mass="52590">MMSPKAKILVVDDEPSQRKMLKANLSLEGYQVFEADDGTSAIHRVSEEFFDLILMDNRMSSMDGIDALKEIKNISPGIPVIIITAYASVETAVEALQAGAHDYLTKPLDIEELKIKVQQSLEFWRLKEENILQKRRIENLFDASRIVGRSLKMKEVLETVAMVAPTEATVLVLGESGTGKELIANALHQGSARTDKRFIKVNCAALPETLLESELFGHEKGAFTGAVGRRPGRFELADGGTIFLDEIGEMTLATQAKLLRVLQEREIEPLGSTRTVKVDIRIVTASNRILREEVRRGNFREDLFYRLNVVPITIPPLRERREDIPLLIEHFLNIYNEKNGRHLLGFHPRALDAIMRYSWPGNIRELENVVERAVILSKDDYVPFSDLPEAIRGASGDQLSEQAREGIRPGMTIREMEKELIMKTLEDNDGNRTRAARVLGITRRTLQHKLKEYDLETHSTDASPDA</sequence>
<reference evidence="14" key="1">
    <citation type="submission" date="2020-07" db="EMBL/GenBank/DDBJ databases">
        <title>Huge and variable diversity of episymbiotic CPR bacteria and DPANN archaea in groundwater ecosystems.</title>
        <authorList>
            <person name="He C.Y."/>
            <person name="Keren R."/>
            <person name="Whittaker M."/>
            <person name="Farag I.F."/>
            <person name="Doudna J."/>
            <person name="Cate J.H.D."/>
            <person name="Banfield J.F."/>
        </authorList>
    </citation>
    <scope>NUCLEOTIDE SEQUENCE</scope>
    <source>
        <strain evidence="14">NC_groundwater_1664_Pr3_B-0.1um_52_9</strain>
    </source>
</reference>
<dbReference type="InterPro" id="IPR025943">
    <property type="entry name" value="Sigma_54_int_dom_ATP-bd_2"/>
</dbReference>
<feature type="domain" description="Response regulatory" evidence="13">
    <location>
        <begin position="7"/>
        <end position="121"/>
    </location>
</feature>
<evidence type="ECO:0000256" key="6">
    <source>
        <dbReference type="ARBA" id="ARBA00023012"/>
    </source>
</evidence>
<dbReference type="GO" id="GO:0005737">
    <property type="term" value="C:cytoplasm"/>
    <property type="evidence" value="ECO:0007669"/>
    <property type="project" value="UniProtKB-SubCell"/>
</dbReference>
<dbReference type="GO" id="GO:0000160">
    <property type="term" value="P:phosphorelay signal transduction system"/>
    <property type="evidence" value="ECO:0007669"/>
    <property type="project" value="UniProtKB-KW"/>
</dbReference>
<dbReference type="Gene3D" id="3.40.50.2300">
    <property type="match status" value="1"/>
</dbReference>
<dbReference type="InterPro" id="IPR009057">
    <property type="entry name" value="Homeodomain-like_sf"/>
</dbReference>
<dbReference type="InterPro" id="IPR025662">
    <property type="entry name" value="Sigma_54_int_dom_ATP-bd_1"/>
</dbReference>
<dbReference type="CDD" id="cd00009">
    <property type="entry name" value="AAA"/>
    <property type="match status" value="1"/>
</dbReference>
<dbReference type="FunFam" id="1.10.8.60:FF:000014">
    <property type="entry name" value="DNA-binding transcriptional regulator NtrC"/>
    <property type="match status" value="1"/>
</dbReference>
<name>A0A9D6Z3Y6_9BACT</name>
<proteinExistence type="predicted"/>
<evidence type="ECO:0000256" key="3">
    <source>
        <dbReference type="ARBA" id="ARBA00022553"/>
    </source>
</evidence>
<evidence type="ECO:0000313" key="15">
    <source>
        <dbReference type="Proteomes" id="UP000807825"/>
    </source>
</evidence>
<evidence type="ECO:0000256" key="11">
    <source>
        <dbReference type="PROSITE-ProRule" id="PRU00169"/>
    </source>
</evidence>
<evidence type="ECO:0000256" key="2">
    <source>
        <dbReference type="ARBA" id="ARBA00022490"/>
    </source>
</evidence>
<evidence type="ECO:0000256" key="4">
    <source>
        <dbReference type="ARBA" id="ARBA00022741"/>
    </source>
</evidence>
<keyword evidence="6" id="KW-0902">Two-component regulatory system</keyword>
<dbReference type="SUPFAM" id="SSF52172">
    <property type="entry name" value="CheY-like"/>
    <property type="match status" value="1"/>
</dbReference>
<dbReference type="AlphaFoldDB" id="A0A9D6Z3Y6"/>
<keyword evidence="5" id="KW-0067">ATP-binding</keyword>
<dbReference type="FunFam" id="3.40.50.300:FF:000006">
    <property type="entry name" value="DNA-binding transcriptional regulator NtrC"/>
    <property type="match status" value="1"/>
</dbReference>
<dbReference type="InterPro" id="IPR025944">
    <property type="entry name" value="Sigma_54_int_dom_CS"/>
</dbReference>
<comment type="caution">
    <text evidence="14">The sequence shown here is derived from an EMBL/GenBank/DDBJ whole genome shotgun (WGS) entry which is preliminary data.</text>
</comment>
<keyword evidence="7" id="KW-0805">Transcription regulation</keyword>
<keyword evidence="3 11" id="KW-0597">Phosphoprotein</keyword>
<dbReference type="Gene3D" id="1.10.10.60">
    <property type="entry name" value="Homeodomain-like"/>
    <property type="match status" value="1"/>
</dbReference>
<dbReference type="Pfam" id="PF25601">
    <property type="entry name" value="AAA_lid_14"/>
    <property type="match status" value="1"/>
</dbReference>
<dbReference type="EMBL" id="JACRDE010000340">
    <property type="protein sequence ID" value="MBI5250394.1"/>
    <property type="molecule type" value="Genomic_DNA"/>
</dbReference>
<dbReference type="InterPro" id="IPR002078">
    <property type="entry name" value="Sigma_54_int"/>
</dbReference>
<gene>
    <name evidence="14" type="ORF">HY912_12940</name>
</gene>
<evidence type="ECO:0000256" key="7">
    <source>
        <dbReference type="ARBA" id="ARBA00023015"/>
    </source>
</evidence>
<evidence type="ECO:0000256" key="5">
    <source>
        <dbReference type="ARBA" id="ARBA00022840"/>
    </source>
</evidence>
<accession>A0A9D6Z3Y6</accession>
<dbReference type="PRINTS" id="PR01590">
    <property type="entry name" value="HTHFIS"/>
</dbReference>
<evidence type="ECO:0000259" key="12">
    <source>
        <dbReference type="PROSITE" id="PS50045"/>
    </source>
</evidence>
<keyword evidence="8" id="KW-0238">DNA-binding</keyword>
<dbReference type="Gene3D" id="3.40.50.300">
    <property type="entry name" value="P-loop containing nucleotide triphosphate hydrolases"/>
    <property type="match status" value="1"/>
</dbReference>
<evidence type="ECO:0000259" key="13">
    <source>
        <dbReference type="PROSITE" id="PS50110"/>
    </source>
</evidence>
<dbReference type="PROSITE" id="PS00675">
    <property type="entry name" value="SIGMA54_INTERACT_1"/>
    <property type="match status" value="1"/>
</dbReference>
<dbReference type="SUPFAM" id="SSF52540">
    <property type="entry name" value="P-loop containing nucleoside triphosphate hydrolases"/>
    <property type="match status" value="1"/>
</dbReference>
<organism evidence="14 15">
    <name type="scientific">Desulfomonile tiedjei</name>
    <dbReference type="NCBI Taxonomy" id="2358"/>
    <lineage>
        <taxon>Bacteria</taxon>
        <taxon>Pseudomonadati</taxon>
        <taxon>Thermodesulfobacteriota</taxon>
        <taxon>Desulfomonilia</taxon>
        <taxon>Desulfomonilales</taxon>
        <taxon>Desulfomonilaceae</taxon>
        <taxon>Desulfomonile</taxon>
    </lineage>
</organism>
<dbReference type="PANTHER" id="PTHR32071:SF117">
    <property type="entry name" value="PTS-DEPENDENT DIHYDROXYACETONE KINASE OPERON REGULATORY PROTEIN-RELATED"/>
    <property type="match status" value="1"/>
</dbReference>
<dbReference type="FunFam" id="3.40.50.2300:FF:000018">
    <property type="entry name" value="DNA-binding transcriptional regulator NtrC"/>
    <property type="match status" value="1"/>
</dbReference>
<evidence type="ECO:0000256" key="10">
    <source>
        <dbReference type="ARBA" id="ARBA00023163"/>
    </source>
</evidence>
<dbReference type="InterPro" id="IPR011006">
    <property type="entry name" value="CheY-like_superfamily"/>
</dbReference>